<dbReference type="InterPro" id="IPR036227">
    <property type="entry name" value="Ribosomal_uL15/eL18_sf"/>
</dbReference>
<feature type="domain" description="Large ribosomal subunit protein uL15/eL18" evidence="7">
    <location>
        <begin position="75"/>
        <end position="144"/>
    </location>
</feature>
<evidence type="ECO:0000256" key="2">
    <source>
        <dbReference type="ARBA" id="ARBA00022980"/>
    </source>
</evidence>
<sequence>MKLHELHNTVPRQSRKRVGRGDGSGNGRTAGRGDKGAGARSGYSRRPHFEGGQIPLIRRLPKRGFNNPNHLEYNVINLDVIEENFEKDQLIDKQVLMASGLLGKSDLPLKILGDGDVSKALTIKADKFSASAREKIERAGGKCVDAKATAETDAPAS</sequence>
<dbReference type="InterPro" id="IPR001196">
    <property type="entry name" value="Ribosomal_uL15_CS"/>
</dbReference>
<dbReference type="HAMAP" id="MF_01341">
    <property type="entry name" value="Ribosomal_uL15"/>
    <property type="match status" value="1"/>
</dbReference>
<keyword evidence="3 4" id="KW-0687">Ribonucleoprotein</keyword>
<dbReference type="Gene3D" id="3.100.10.10">
    <property type="match status" value="1"/>
</dbReference>
<dbReference type="GO" id="GO:0003735">
    <property type="term" value="F:structural constituent of ribosome"/>
    <property type="evidence" value="ECO:0007669"/>
    <property type="project" value="InterPro"/>
</dbReference>
<gene>
    <name evidence="4" type="primary">rplO</name>
    <name evidence="8" type="ORF">J3R75_001777</name>
</gene>
<dbReference type="PANTHER" id="PTHR12934:SF11">
    <property type="entry name" value="LARGE RIBOSOMAL SUBUNIT PROTEIN UL15M"/>
    <property type="match status" value="1"/>
</dbReference>
<keyword evidence="4" id="KW-0699">rRNA-binding</keyword>
<comment type="subunit">
    <text evidence="4">Part of the 50S ribosomal subunit.</text>
</comment>
<proteinExistence type="inferred from homology"/>
<evidence type="ECO:0000313" key="8">
    <source>
        <dbReference type="EMBL" id="MDQ0289670.1"/>
    </source>
</evidence>
<dbReference type="InterPro" id="IPR005749">
    <property type="entry name" value="Ribosomal_uL15_bac-type"/>
</dbReference>
<evidence type="ECO:0000256" key="1">
    <source>
        <dbReference type="ARBA" id="ARBA00007320"/>
    </source>
</evidence>
<protein>
    <recommendedName>
        <fullName evidence="4">Large ribosomal subunit protein uL15</fullName>
    </recommendedName>
</protein>
<dbReference type="Pfam" id="PF00828">
    <property type="entry name" value="Ribosomal_L27A"/>
    <property type="match status" value="1"/>
</dbReference>
<dbReference type="NCBIfam" id="TIGR01071">
    <property type="entry name" value="rplO_bact"/>
    <property type="match status" value="1"/>
</dbReference>
<name>A0AAE3VFT6_9BACT</name>
<dbReference type="AlphaFoldDB" id="A0AAE3VFT6"/>
<dbReference type="GO" id="GO:0019843">
    <property type="term" value="F:rRNA binding"/>
    <property type="evidence" value="ECO:0007669"/>
    <property type="project" value="UniProtKB-UniRule"/>
</dbReference>
<evidence type="ECO:0000313" key="9">
    <source>
        <dbReference type="Proteomes" id="UP001238163"/>
    </source>
</evidence>
<organism evidence="8 9">
    <name type="scientific">Oligosphaera ethanolica</name>
    <dbReference type="NCBI Taxonomy" id="760260"/>
    <lineage>
        <taxon>Bacteria</taxon>
        <taxon>Pseudomonadati</taxon>
        <taxon>Lentisphaerota</taxon>
        <taxon>Oligosphaeria</taxon>
        <taxon>Oligosphaerales</taxon>
        <taxon>Oligosphaeraceae</taxon>
        <taxon>Oligosphaera</taxon>
    </lineage>
</organism>
<dbReference type="RefSeq" id="WP_307261127.1">
    <property type="nucleotide sequence ID" value="NZ_JAUSVL010000001.1"/>
</dbReference>
<dbReference type="GO" id="GO:0006412">
    <property type="term" value="P:translation"/>
    <property type="evidence" value="ECO:0007669"/>
    <property type="project" value="UniProtKB-UniRule"/>
</dbReference>
<keyword evidence="2 4" id="KW-0689">Ribosomal protein</keyword>
<dbReference type="EMBL" id="JAUSVL010000001">
    <property type="protein sequence ID" value="MDQ0289670.1"/>
    <property type="molecule type" value="Genomic_DNA"/>
</dbReference>
<dbReference type="InterPro" id="IPR021131">
    <property type="entry name" value="Ribosomal_uL15/eL18"/>
</dbReference>
<dbReference type="PANTHER" id="PTHR12934">
    <property type="entry name" value="50S RIBOSOMAL PROTEIN L15"/>
    <property type="match status" value="1"/>
</dbReference>
<dbReference type="Proteomes" id="UP001238163">
    <property type="component" value="Unassembled WGS sequence"/>
</dbReference>
<comment type="similarity">
    <text evidence="1 4 5">Belongs to the universal ribosomal protein uL15 family.</text>
</comment>
<reference evidence="8" key="1">
    <citation type="submission" date="2023-07" db="EMBL/GenBank/DDBJ databases">
        <title>Genomic Encyclopedia of Type Strains, Phase IV (KMG-IV): sequencing the most valuable type-strain genomes for metagenomic binning, comparative biology and taxonomic classification.</title>
        <authorList>
            <person name="Goeker M."/>
        </authorList>
    </citation>
    <scope>NUCLEOTIDE SEQUENCE</scope>
    <source>
        <strain evidence="8">DSM 24202</strain>
    </source>
</reference>
<dbReference type="SUPFAM" id="SSF52080">
    <property type="entry name" value="Ribosomal proteins L15p and L18e"/>
    <property type="match status" value="1"/>
</dbReference>
<dbReference type="GO" id="GO:0022625">
    <property type="term" value="C:cytosolic large ribosomal subunit"/>
    <property type="evidence" value="ECO:0007669"/>
    <property type="project" value="TreeGrafter"/>
</dbReference>
<comment type="caution">
    <text evidence="8">The sequence shown here is derived from an EMBL/GenBank/DDBJ whole genome shotgun (WGS) entry which is preliminary data.</text>
</comment>
<feature type="compositionally biased region" description="Gly residues" evidence="6">
    <location>
        <begin position="21"/>
        <end position="30"/>
    </location>
</feature>
<evidence type="ECO:0000256" key="4">
    <source>
        <dbReference type="HAMAP-Rule" id="MF_01341"/>
    </source>
</evidence>
<accession>A0AAE3VFT6</accession>
<dbReference type="PROSITE" id="PS00475">
    <property type="entry name" value="RIBOSOMAL_L15"/>
    <property type="match status" value="1"/>
</dbReference>
<evidence type="ECO:0000256" key="3">
    <source>
        <dbReference type="ARBA" id="ARBA00023274"/>
    </source>
</evidence>
<keyword evidence="9" id="KW-1185">Reference proteome</keyword>
<comment type="function">
    <text evidence="4">Binds to the 23S rRNA.</text>
</comment>
<evidence type="ECO:0000256" key="5">
    <source>
        <dbReference type="RuleBase" id="RU003888"/>
    </source>
</evidence>
<keyword evidence="4" id="KW-0694">RNA-binding</keyword>
<evidence type="ECO:0000256" key="6">
    <source>
        <dbReference type="SAM" id="MobiDB-lite"/>
    </source>
</evidence>
<evidence type="ECO:0000259" key="7">
    <source>
        <dbReference type="Pfam" id="PF00828"/>
    </source>
</evidence>
<feature type="region of interest" description="Disordered" evidence="6">
    <location>
        <begin position="1"/>
        <end position="50"/>
    </location>
</feature>
<dbReference type="InterPro" id="IPR030878">
    <property type="entry name" value="Ribosomal_uL15"/>
</dbReference>